<organism evidence="4 5">
    <name type="scientific">Sorangium cellulosum</name>
    <name type="common">Polyangium cellulosum</name>
    <dbReference type="NCBI Taxonomy" id="56"/>
    <lineage>
        <taxon>Bacteria</taxon>
        <taxon>Pseudomonadati</taxon>
        <taxon>Myxococcota</taxon>
        <taxon>Polyangia</taxon>
        <taxon>Polyangiales</taxon>
        <taxon>Polyangiaceae</taxon>
        <taxon>Sorangium</taxon>
    </lineage>
</organism>
<keyword evidence="1" id="KW-0489">Methyltransferase</keyword>
<accession>A0A150R9B6</accession>
<dbReference type="InterPro" id="IPR029063">
    <property type="entry name" value="SAM-dependent_MTases_sf"/>
</dbReference>
<evidence type="ECO:0000313" key="4">
    <source>
        <dbReference type="EMBL" id="KYF76703.1"/>
    </source>
</evidence>
<dbReference type="PANTHER" id="PTHR43861">
    <property type="entry name" value="TRANS-ACONITATE 2-METHYLTRANSFERASE-RELATED"/>
    <property type="match status" value="1"/>
</dbReference>
<sequence length="208" mass="23137">MSVKESYDRVAGTYAETFFHELERKPFDRELLDRFAREVAGHGPVCDMGCGPGQIAVYLASRGVEALGVDLSPEMVAHAARLSPGIPFHQGDMLSLDVPDEAWAGIAAFYSIIHVGRQNAARALGEMRRALHDGGLLLLAFHGGQEVIHLDSWWEQAVSVDFTFFEPEEMTGYLKTAGFAVEECLERAPYDFEHQSRRIYILARKPAP</sequence>
<name>A0A150R9B6_SORCE</name>
<dbReference type="AlphaFoldDB" id="A0A150R9B6"/>
<dbReference type="Gene3D" id="3.40.50.150">
    <property type="entry name" value="Vaccinia Virus protein VP39"/>
    <property type="match status" value="1"/>
</dbReference>
<gene>
    <name evidence="4" type="ORF">BE17_44195</name>
</gene>
<dbReference type="PANTHER" id="PTHR43861:SF1">
    <property type="entry name" value="TRANS-ACONITATE 2-METHYLTRANSFERASE"/>
    <property type="match status" value="1"/>
</dbReference>
<feature type="domain" description="Methyltransferase" evidence="3">
    <location>
        <begin position="45"/>
        <end position="135"/>
    </location>
</feature>
<evidence type="ECO:0000259" key="3">
    <source>
        <dbReference type="Pfam" id="PF13649"/>
    </source>
</evidence>
<reference evidence="4 5" key="1">
    <citation type="submission" date="2014-02" db="EMBL/GenBank/DDBJ databases">
        <title>The small core and large imbalanced accessory genome model reveals a collaborative survival strategy of Sorangium cellulosum strains in nature.</title>
        <authorList>
            <person name="Han K."/>
            <person name="Peng R."/>
            <person name="Blom J."/>
            <person name="Li Y.-Z."/>
        </authorList>
    </citation>
    <scope>NUCLEOTIDE SEQUENCE [LARGE SCALE GENOMIC DNA]</scope>
    <source>
        <strain evidence="4 5">So0011-07</strain>
    </source>
</reference>
<dbReference type="Proteomes" id="UP000075635">
    <property type="component" value="Unassembled WGS sequence"/>
</dbReference>
<comment type="caution">
    <text evidence="4">The sequence shown here is derived from an EMBL/GenBank/DDBJ whole genome shotgun (WGS) entry which is preliminary data.</text>
</comment>
<evidence type="ECO:0000256" key="1">
    <source>
        <dbReference type="ARBA" id="ARBA00022603"/>
    </source>
</evidence>
<dbReference type="Pfam" id="PF13649">
    <property type="entry name" value="Methyltransf_25"/>
    <property type="match status" value="1"/>
</dbReference>
<dbReference type="SUPFAM" id="SSF53335">
    <property type="entry name" value="S-adenosyl-L-methionine-dependent methyltransferases"/>
    <property type="match status" value="1"/>
</dbReference>
<dbReference type="InterPro" id="IPR041698">
    <property type="entry name" value="Methyltransf_25"/>
</dbReference>
<proteinExistence type="predicted"/>
<evidence type="ECO:0000313" key="5">
    <source>
        <dbReference type="Proteomes" id="UP000075635"/>
    </source>
</evidence>
<keyword evidence="2" id="KW-0808">Transferase</keyword>
<evidence type="ECO:0000256" key="2">
    <source>
        <dbReference type="ARBA" id="ARBA00022679"/>
    </source>
</evidence>
<dbReference type="CDD" id="cd02440">
    <property type="entry name" value="AdoMet_MTases"/>
    <property type="match status" value="1"/>
</dbReference>
<protein>
    <recommendedName>
        <fullName evidence="3">Methyltransferase domain-containing protein</fullName>
    </recommendedName>
</protein>
<dbReference type="GO" id="GO:0032259">
    <property type="term" value="P:methylation"/>
    <property type="evidence" value="ECO:0007669"/>
    <property type="project" value="UniProtKB-KW"/>
</dbReference>
<dbReference type="EMBL" id="JEMB01002984">
    <property type="protein sequence ID" value="KYF76703.1"/>
    <property type="molecule type" value="Genomic_DNA"/>
</dbReference>
<dbReference type="GO" id="GO:0008168">
    <property type="term" value="F:methyltransferase activity"/>
    <property type="evidence" value="ECO:0007669"/>
    <property type="project" value="UniProtKB-KW"/>
</dbReference>